<dbReference type="GO" id="GO:0005815">
    <property type="term" value="C:microtubule organizing center"/>
    <property type="evidence" value="ECO:0007669"/>
    <property type="project" value="TreeGrafter"/>
</dbReference>
<dbReference type="GO" id="GO:0005929">
    <property type="term" value="C:cilium"/>
    <property type="evidence" value="ECO:0007669"/>
    <property type="project" value="UniProtKB-SubCell"/>
</dbReference>
<dbReference type="GO" id="GO:0030992">
    <property type="term" value="C:intraciliary transport particle B"/>
    <property type="evidence" value="ECO:0007669"/>
    <property type="project" value="TreeGrafter"/>
</dbReference>
<keyword evidence="5" id="KW-0969">Cilium</keyword>
<organism evidence="8 9">
    <name type="scientific">Tritrichomonas foetus</name>
    <dbReference type="NCBI Taxonomy" id="1144522"/>
    <lineage>
        <taxon>Eukaryota</taxon>
        <taxon>Metamonada</taxon>
        <taxon>Parabasalia</taxon>
        <taxon>Tritrichomonadida</taxon>
        <taxon>Tritrichomonadidae</taxon>
        <taxon>Tritrichomonas</taxon>
    </lineage>
</organism>
<evidence type="ECO:0000313" key="9">
    <source>
        <dbReference type="Proteomes" id="UP000179807"/>
    </source>
</evidence>
<dbReference type="VEuPathDB" id="TrichDB:TRFO_17270"/>
<dbReference type="Proteomes" id="UP000179807">
    <property type="component" value="Unassembled WGS sequence"/>
</dbReference>
<evidence type="ECO:0000313" key="8">
    <source>
        <dbReference type="EMBL" id="OHT12801.1"/>
    </source>
</evidence>
<name>A0A1J4KNA9_9EUKA</name>
<sequence>MSYREIRQFTEIIRTLGCTFPVGIDSFDTPNFILMAKLLQWLSTLYDPDIVIIPDLSSESGRVEFIKSTVQQMAIRSGLRLNPRKLYLADRSAVRELLKIAAPIYRGITSTATAEKPKAADATMPSAQKISKLSTSIPKHSVELYDQLDKELMIRETRTKILSTMPPLEDVEKSVISAIESAGTRLDTLTKELDRLNSDEDTFRSKIKQRKHELERQSKRLLSVQTIRPAFMDEYENLEQELQMLFKIHFQHYRNVDYYEHELQKAAEKQKQKKKEMEKAINKMKKKVNKSIVDGVEKSFKIGGGAGGDMGNAFGGGLESDDLGVGAGDNDSDDSF</sequence>
<keyword evidence="3" id="KW-0970">Cilium biogenesis/degradation</keyword>
<dbReference type="GO" id="GO:0060271">
    <property type="term" value="P:cilium assembly"/>
    <property type="evidence" value="ECO:0007669"/>
    <property type="project" value="TreeGrafter"/>
</dbReference>
<keyword evidence="4 7" id="KW-0175">Coiled coil</keyword>
<evidence type="ECO:0000256" key="3">
    <source>
        <dbReference type="ARBA" id="ARBA00022794"/>
    </source>
</evidence>
<dbReference type="InterPro" id="IPR019366">
    <property type="entry name" value="Clusterin-associated_protein-1"/>
</dbReference>
<evidence type="ECO:0000256" key="4">
    <source>
        <dbReference type="ARBA" id="ARBA00023054"/>
    </source>
</evidence>
<evidence type="ECO:0000256" key="7">
    <source>
        <dbReference type="SAM" id="Coils"/>
    </source>
</evidence>
<comment type="caution">
    <text evidence="8">The sequence shown here is derived from an EMBL/GenBank/DDBJ whole genome shotgun (WGS) entry which is preliminary data.</text>
</comment>
<protein>
    <submittedName>
        <fullName evidence="8">Clusterin associated protein</fullName>
    </submittedName>
</protein>
<dbReference type="PANTHER" id="PTHR21547:SF0">
    <property type="entry name" value="CLUSTERIN-ASSOCIATED PROTEIN 1"/>
    <property type="match status" value="1"/>
</dbReference>
<comment type="similarity">
    <text evidence="2">Belongs to the CLUAP1 family.</text>
</comment>
<dbReference type="OrthoDB" id="438545at2759"/>
<dbReference type="EMBL" id="MLAK01000555">
    <property type="protein sequence ID" value="OHT12801.1"/>
    <property type="molecule type" value="Genomic_DNA"/>
</dbReference>
<dbReference type="Pfam" id="PF10234">
    <property type="entry name" value="Cluap1"/>
    <property type="match status" value="1"/>
</dbReference>
<feature type="coiled-coil region" evidence="7">
    <location>
        <begin position="179"/>
        <end position="206"/>
    </location>
</feature>
<keyword evidence="6" id="KW-0966">Cell projection</keyword>
<dbReference type="PANTHER" id="PTHR21547">
    <property type="entry name" value="CLUSTERIN ASSOCIATED PROTEIN 1"/>
    <property type="match status" value="1"/>
</dbReference>
<feature type="coiled-coil region" evidence="7">
    <location>
        <begin position="256"/>
        <end position="290"/>
    </location>
</feature>
<evidence type="ECO:0000256" key="6">
    <source>
        <dbReference type="ARBA" id="ARBA00023273"/>
    </source>
</evidence>
<accession>A0A1J4KNA9</accession>
<reference evidence="8" key="1">
    <citation type="submission" date="2016-10" db="EMBL/GenBank/DDBJ databases">
        <authorList>
            <person name="Benchimol M."/>
            <person name="Almeida L.G."/>
            <person name="Vasconcelos A.T."/>
            <person name="Perreira-Neves A."/>
            <person name="Rosa I.A."/>
            <person name="Tasca T."/>
            <person name="Bogo M.R."/>
            <person name="de Souza W."/>
        </authorList>
    </citation>
    <scope>NUCLEOTIDE SEQUENCE [LARGE SCALE GENOMIC DNA]</scope>
    <source>
        <strain evidence="8">K</strain>
    </source>
</reference>
<comment type="subcellular location">
    <subcellularLocation>
        <location evidence="1">Cell projection</location>
        <location evidence="1">Cilium</location>
    </subcellularLocation>
</comment>
<evidence type="ECO:0000256" key="1">
    <source>
        <dbReference type="ARBA" id="ARBA00004138"/>
    </source>
</evidence>
<evidence type="ECO:0000256" key="5">
    <source>
        <dbReference type="ARBA" id="ARBA00023069"/>
    </source>
</evidence>
<gene>
    <name evidence="8" type="ORF">TRFO_17270</name>
</gene>
<keyword evidence="9" id="KW-1185">Reference proteome</keyword>
<evidence type="ECO:0000256" key="2">
    <source>
        <dbReference type="ARBA" id="ARBA00008340"/>
    </source>
</evidence>
<dbReference type="GeneID" id="94834188"/>
<dbReference type="AlphaFoldDB" id="A0A1J4KNA9"/>
<proteinExistence type="inferred from homology"/>
<dbReference type="RefSeq" id="XP_068365937.1">
    <property type="nucleotide sequence ID" value="XM_068499484.1"/>
</dbReference>